<gene>
    <name evidence="8" type="ORF">WG616_02450</name>
</gene>
<organism evidence="8 9">
    <name type="scientific">[Mycoplasma] gypis</name>
    <dbReference type="NCBI Taxonomy" id="92404"/>
    <lineage>
        <taxon>Bacteria</taxon>
        <taxon>Bacillati</taxon>
        <taxon>Mycoplasmatota</taxon>
        <taxon>Mycoplasmoidales</taxon>
        <taxon>Metamycoplasmataceae</taxon>
        <taxon>Metamycoplasma</taxon>
    </lineage>
</organism>
<feature type="transmembrane region" description="Helical" evidence="6">
    <location>
        <begin position="82"/>
        <end position="102"/>
    </location>
</feature>
<feature type="transmembrane region" description="Helical" evidence="6">
    <location>
        <begin position="109"/>
        <end position="130"/>
    </location>
</feature>
<reference evidence="8" key="1">
    <citation type="submission" date="2024-03" db="EMBL/GenBank/DDBJ databases">
        <title>Complete genome sequence of Mycoplasma gypis type strain B1/T1.</title>
        <authorList>
            <person name="Spergser J."/>
        </authorList>
    </citation>
    <scope>NUCLEOTIDE SEQUENCE [LARGE SCALE GENOMIC DNA]</scope>
    <source>
        <strain evidence="8">B1/T1</strain>
    </source>
</reference>
<keyword evidence="5 6" id="KW-0472">Membrane</keyword>
<evidence type="ECO:0000256" key="4">
    <source>
        <dbReference type="ARBA" id="ARBA00022989"/>
    </source>
</evidence>
<keyword evidence="4 6" id="KW-1133">Transmembrane helix</keyword>
<evidence type="ECO:0000256" key="6">
    <source>
        <dbReference type="SAM" id="Phobius"/>
    </source>
</evidence>
<dbReference type="InterPro" id="IPR019264">
    <property type="entry name" value="DUF2179"/>
</dbReference>
<dbReference type="Proteomes" id="UP001460679">
    <property type="component" value="Chromosome"/>
</dbReference>
<keyword evidence="9" id="KW-1185">Reference proteome</keyword>
<evidence type="ECO:0000256" key="5">
    <source>
        <dbReference type="ARBA" id="ARBA00023136"/>
    </source>
</evidence>
<dbReference type="InterPro" id="IPR003740">
    <property type="entry name" value="YitT"/>
</dbReference>
<feature type="domain" description="DUF2179" evidence="7">
    <location>
        <begin position="382"/>
        <end position="436"/>
    </location>
</feature>
<keyword evidence="3 6" id="KW-0812">Transmembrane</keyword>
<accession>A0ABZ2RSV6</accession>
<dbReference type="Pfam" id="PF10035">
    <property type="entry name" value="DUF2179"/>
    <property type="match status" value="1"/>
</dbReference>
<dbReference type="RefSeq" id="WP_205498260.1">
    <property type="nucleotide sequence ID" value="NZ_CP148066.1"/>
</dbReference>
<feature type="transmembrane region" description="Helical" evidence="6">
    <location>
        <begin position="296"/>
        <end position="319"/>
    </location>
</feature>
<sequence length="444" mass="50043">MSNETTKKTRSSKRKVIDLTDLNPQGLTFWNIWVKHPKKLAWMFISAVLFNIGIAFFLGKAATVASGVSAIIQSLTYTLDFLRNYFALLYLAINLPFMFFFWKKNSRIFMILTMYWLLFQVVSEFIFSGFSSSHPYVVRDWLNDKFSIYYLRNTVGGEADKIAWNVYSGTFINGQQDAFGNHVIGTWKHWTLMGGNIYQTPEGIKYIQSDALSSVDFSNNTLLVSQGQTGWHNFGKANPNFDISVETWPIIIYTIAGAILGGLAASIAWKNSGSTAGSDIIIYYISKVKKMSVGRVSFFVACLFAGISIIAIGGVELGGVVNDHPWNMAAFVVRVISTLVYISVYNILISFIYPKYKKIKIDIHTTKVEEVCAHFKEINYWHGYSVVTMKSGYTGKESTKIETIALFLEQSIIEQEVRKIDPNAWIGITPVVNVKGIFNTNKVD</sequence>
<proteinExistence type="predicted"/>
<dbReference type="PANTHER" id="PTHR33545">
    <property type="entry name" value="UPF0750 MEMBRANE PROTEIN YITT-RELATED"/>
    <property type="match status" value="1"/>
</dbReference>
<feature type="transmembrane region" description="Helical" evidence="6">
    <location>
        <begin position="331"/>
        <end position="353"/>
    </location>
</feature>
<evidence type="ECO:0000256" key="3">
    <source>
        <dbReference type="ARBA" id="ARBA00022692"/>
    </source>
</evidence>
<comment type="subcellular location">
    <subcellularLocation>
        <location evidence="1">Cell membrane</location>
        <topology evidence="1">Multi-pass membrane protein</topology>
    </subcellularLocation>
</comment>
<evidence type="ECO:0000259" key="7">
    <source>
        <dbReference type="Pfam" id="PF10035"/>
    </source>
</evidence>
<protein>
    <submittedName>
        <fullName evidence="8">YitT family protein</fullName>
    </submittedName>
</protein>
<name>A0ABZ2RSV6_9BACT</name>
<feature type="transmembrane region" description="Helical" evidence="6">
    <location>
        <begin position="250"/>
        <end position="269"/>
    </location>
</feature>
<evidence type="ECO:0000256" key="2">
    <source>
        <dbReference type="ARBA" id="ARBA00022475"/>
    </source>
</evidence>
<dbReference type="InterPro" id="IPR051461">
    <property type="entry name" value="UPF0750_membrane"/>
</dbReference>
<dbReference type="PANTHER" id="PTHR33545:SF5">
    <property type="entry name" value="UPF0750 MEMBRANE PROTEIN YITT"/>
    <property type="match status" value="1"/>
</dbReference>
<evidence type="ECO:0000313" key="8">
    <source>
        <dbReference type="EMBL" id="WXL28209.1"/>
    </source>
</evidence>
<keyword evidence="2" id="KW-1003">Cell membrane</keyword>
<dbReference type="EMBL" id="CP148066">
    <property type="protein sequence ID" value="WXL28209.1"/>
    <property type="molecule type" value="Genomic_DNA"/>
</dbReference>
<evidence type="ECO:0000313" key="9">
    <source>
        <dbReference type="Proteomes" id="UP001460679"/>
    </source>
</evidence>
<evidence type="ECO:0000256" key="1">
    <source>
        <dbReference type="ARBA" id="ARBA00004651"/>
    </source>
</evidence>
<dbReference type="Pfam" id="PF02588">
    <property type="entry name" value="YitT_membrane"/>
    <property type="match status" value="1"/>
</dbReference>
<feature type="transmembrane region" description="Helical" evidence="6">
    <location>
        <begin position="40"/>
        <end position="62"/>
    </location>
</feature>